<feature type="transmembrane region" description="Helical" evidence="1">
    <location>
        <begin position="12"/>
        <end position="35"/>
    </location>
</feature>
<evidence type="ECO:0000256" key="1">
    <source>
        <dbReference type="SAM" id="Phobius"/>
    </source>
</evidence>
<reference evidence="2" key="1">
    <citation type="journal article" date="2021" name="Proc. Natl. Acad. Sci. U.S.A.">
        <title>A Catalog of Tens of Thousands of Viruses from Human Metagenomes Reveals Hidden Associations with Chronic Diseases.</title>
        <authorList>
            <person name="Tisza M.J."/>
            <person name="Buck C.B."/>
        </authorList>
    </citation>
    <scope>NUCLEOTIDE SEQUENCE</scope>
    <source>
        <strain evidence="2">CtLqe90</strain>
    </source>
</reference>
<keyword evidence="1" id="KW-1133">Transmembrane helix</keyword>
<name>A0A8S5Q2J8_9CAUD</name>
<proteinExistence type="predicted"/>
<keyword evidence="1" id="KW-0812">Transmembrane</keyword>
<sequence length="37" mass="4501">MILPYLSHYPRHYYITIIIWLLRLKGVPAISRVFIKD</sequence>
<keyword evidence="1" id="KW-0472">Membrane</keyword>
<organism evidence="2">
    <name type="scientific">Siphoviridae sp. ctLqe90</name>
    <dbReference type="NCBI Taxonomy" id="2825456"/>
    <lineage>
        <taxon>Viruses</taxon>
        <taxon>Duplodnaviria</taxon>
        <taxon>Heunggongvirae</taxon>
        <taxon>Uroviricota</taxon>
        <taxon>Caudoviricetes</taxon>
    </lineage>
</organism>
<accession>A0A8S5Q2J8</accession>
<evidence type="ECO:0000313" key="2">
    <source>
        <dbReference type="EMBL" id="DAE13224.1"/>
    </source>
</evidence>
<dbReference type="EMBL" id="BK015564">
    <property type="protein sequence ID" value="DAE13224.1"/>
    <property type="molecule type" value="Genomic_DNA"/>
</dbReference>
<protein>
    <submittedName>
        <fullName evidence="2">Uncharacterized protein</fullName>
    </submittedName>
</protein>